<feature type="compositionally biased region" description="Basic and acidic residues" evidence="1">
    <location>
        <begin position="201"/>
        <end position="222"/>
    </location>
</feature>
<dbReference type="OrthoDB" id="3014488at2759"/>
<organism evidence="2 3">
    <name type="scientific">Candolleomyces aberdarensis</name>
    <dbReference type="NCBI Taxonomy" id="2316362"/>
    <lineage>
        <taxon>Eukaryota</taxon>
        <taxon>Fungi</taxon>
        <taxon>Dikarya</taxon>
        <taxon>Basidiomycota</taxon>
        <taxon>Agaricomycotina</taxon>
        <taxon>Agaricomycetes</taxon>
        <taxon>Agaricomycetidae</taxon>
        <taxon>Agaricales</taxon>
        <taxon>Agaricineae</taxon>
        <taxon>Psathyrellaceae</taxon>
        <taxon>Candolleomyces</taxon>
    </lineage>
</organism>
<proteinExistence type="predicted"/>
<dbReference type="EMBL" id="SDEE01000364">
    <property type="protein sequence ID" value="RXW17168.1"/>
    <property type="molecule type" value="Genomic_DNA"/>
</dbReference>
<reference evidence="2 3" key="1">
    <citation type="submission" date="2019-01" db="EMBL/GenBank/DDBJ databases">
        <title>Draft genome sequence of Psathyrella aberdarensis IHI B618.</title>
        <authorList>
            <person name="Buettner E."/>
            <person name="Kellner H."/>
        </authorList>
    </citation>
    <scope>NUCLEOTIDE SEQUENCE [LARGE SCALE GENOMIC DNA]</scope>
    <source>
        <strain evidence="2 3">IHI B618</strain>
    </source>
</reference>
<keyword evidence="3" id="KW-1185">Reference proteome</keyword>
<evidence type="ECO:0008006" key="4">
    <source>
        <dbReference type="Google" id="ProtNLM"/>
    </source>
</evidence>
<evidence type="ECO:0000313" key="2">
    <source>
        <dbReference type="EMBL" id="RXW17168.1"/>
    </source>
</evidence>
<dbReference type="AlphaFoldDB" id="A0A4V1Q331"/>
<gene>
    <name evidence="2" type="ORF">EST38_g8685</name>
</gene>
<evidence type="ECO:0000313" key="3">
    <source>
        <dbReference type="Proteomes" id="UP000290288"/>
    </source>
</evidence>
<accession>A0A4V1Q331</accession>
<dbReference type="Proteomes" id="UP000290288">
    <property type="component" value="Unassembled WGS sequence"/>
</dbReference>
<protein>
    <recommendedName>
        <fullName evidence="4">PPPDE domain-containing protein</fullName>
    </recommendedName>
</protein>
<comment type="caution">
    <text evidence="2">The sequence shown here is derived from an EMBL/GenBank/DDBJ whole genome shotgun (WGS) entry which is preliminary data.</text>
</comment>
<evidence type="ECO:0000256" key="1">
    <source>
        <dbReference type="SAM" id="MobiDB-lite"/>
    </source>
</evidence>
<dbReference type="STRING" id="2316362.A0A4V1Q331"/>
<name>A0A4V1Q331_9AGAR</name>
<feature type="region of interest" description="Disordered" evidence="1">
    <location>
        <begin position="197"/>
        <end position="226"/>
    </location>
</feature>
<sequence length="365" mass="40859">MAVTTVPIVNFLDYLSQNPDPYNDCDVISVTHAKNLDSRVKHEYLHLIIRHRTTNRWRRLLAERQNTQDQVIIGFWPWVDQGGSASSSSGPVALGDLEVPNPLLMRNLHFEPLNLQSVAKVLLEVHRQKPDYNFFFANCYWYSDTVFQIFKGMARGTQYRKWSWLSFRGIPLILAFSALQAAIKFKKEMETVLEGANSKADGAEKQNEDAGSKDALETHKAPGDAANSDVSVFEENALPDEIHVSESTKFAMEQVSVISNLDEPAILRVTKERKEEISAFSALVLANPEKEANLAFFESCLSSSKEAEVGQGTHPDPFVDKLVARVVEIGSAEAPSKEEEARYEEAIRAFAGAVLRQVRQDGVVF</sequence>